<dbReference type="RefSeq" id="WP_115450989.1">
    <property type="nucleotide sequence ID" value="NZ_QNQT01000002.1"/>
</dbReference>
<keyword evidence="2" id="KW-1185">Reference proteome</keyword>
<evidence type="ECO:0000313" key="2">
    <source>
        <dbReference type="Proteomes" id="UP000257144"/>
    </source>
</evidence>
<dbReference type="EMBL" id="QNQT01000002">
    <property type="protein sequence ID" value="RDU37315.1"/>
    <property type="molecule type" value="Genomic_DNA"/>
</dbReference>
<protein>
    <submittedName>
        <fullName evidence="1">Uncharacterized protein</fullName>
    </submittedName>
</protein>
<proteinExistence type="predicted"/>
<accession>A0A3D8GS80</accession>
<dbReference type="Proteomes" id="UP000257144">
    <property type="component" value="Unassembled WGS sequence"/>
</dbReference>
<dbReference type="AlphaFoldDB" id="A0A3D8GS80"/>
<comment type="caution">
    <text evidence="1">The sequence shown here is derived from an EMBL/GenBank/DDBJ whole genome shotgun (WGS) entry which is preliminary data.</text>
</comment>
<evidence type="ECO:0000313" key="1">
    <source>
        <dbReference type="EMBL" id="RDU37315.1"/>
    </source>
</evidence>
<reference evidence="1 2" key="1">
    <citation type="submission" date="2018-07" db="EMBL/GenBank/DDBJ databases">
        <title>Bacillus sp. YLB-04 draft genome sequence.</title>
        <authorList>
            <person name="Yu L."/>
            <person name="Tang X."/>
        </authorList>
    </citation>
    <scope>NUCLEOTIDE SEQUENCE [LARGE SCALE GENOMIC DNA]</scope>
    <source>
        <strain evidence="1 2">YLB-04</strain>
    </source>
</reference>
<gene>
    <name evidence="1" type="ORF">DRW41_05540</name>
</gene>
<organism evidence="1 2">
    <name type="scientific">Neobacillus piezotolerans</name>
    <dbReference type="NCBI Taxonomy" id="2259171"/>
    <lineage>
        <taxon>Bacteria</taxon>
        <taxon>Bacillati</taxon>
        <taxon>Bacillota</taxon>
        <taxon>Bacilli</taxon>
        <taxon>Bacillales</taxon>
        <taxon>Bacillaceae</taxon>
        <taxon>Neobacillus</taxon>
    </lineage>
</organism>
<dbReference type="OrthoDB" id="3073731at2"/>
<name>A0A3D8GS80_9BACI</name>
<sequence length="191" mass="22387">MEKPHYVLKANEGVLVPKNEDSPLSKLKLPIWIIVGTILLGSLIFQDNLFSELSWSSRILLIALAIGVSFAGGNKRVASPFEIQFYDYYLIVYRDKYYYSKRVTRKELYKFLFKDITKCQYRRVTKRINIFGDVEAIWYNYNKDGSLPEKPTYHRMVKNGICYFYTSEAPEVDFVEEIENHSPIKVVIDDN</sequence>